<feature type="domain" description="Tyrosine-protein phosphatase" evidence="2">
    <location>
        <begin position="375"/>
        <end position="451"/>
    </location>
</feature>
<feature type="region of interest" description="Disordered" evidence="1">
    <location>
        <begin position="285"/>
        <end position="325"/>
    </location>
</feature>
<dbReference type="GO" id="GO:0016020">
    <property type="term" value="C:membrane"/>
    <property type="evidence" value="ECO:0007669"/>
    <property type="project" value="TreeGrafter"/>
</dbReference>
<dbReference type="Proteomes" id="UP000593567">
    <property type="component" value="Unassembled WGS sequence"/>
</dbReference>
<dbReference type="SUPFAM" id="SSF52799">
    <property type="entry name" value="(Phosphotyrosine protein) phosphatases II"/>
    <property type="match status" value="1"/>
</dbReference>
<dbReference type="AlphaFoldDB" id="A0A7J7JB54"/>
<dbReference type="PRINTS" id="PR00180">
    <property type="entry name" value="CRETINALDHBP"/>
</dbReference>
<dbReference type="PROSITE" id="PS50191">
    <property type="entry name" value="CRAL_TRIO"/>
    <property type="match status" value="1"/>
</dbReference>
<dbReference type="InterPro" id="IPR000242">
    <property type="entry name" value="PTP_cat"/>
</dbReference>
<dbReference type="SMART" id="SM00516">
    <property type="entry name" value="SEC14"/>
    <property type="match status" value="1"/>
</dbReference>
<dbReference type="PANTHER" id="PTHR10174:SF208">
    <property type="entry name" value="CRAL-TRIO DOMAIN-CONTAINING PROTEIN DDB_G0278031"/>
    <property type="match status" value="1"/>
</dbReference>
<dbReference type="FunFam" id="3.40.525.10:FF:000005">
    <property type="entry name" value="Tyrosine-protein phosphatase non-receptor type 9"/>
    <property type="match status" value="1"/>
</dbReference>
<evidence type="ECO:0000256" key="1">
    <source>
        <dbReference type="SAM" id="MobiDB-lite"/>
    </source>
</evidence>
<proteinExistence type="predicted"/>
<sequence>MMGDLDEKEEQIAKEFLEEINAIRRQSNSSPISWKDAVKFCMARKFDKERAIELQKNHSEVWVRERLININPCREDVRKELVSGKLTILDSRDANGAAIALFTARFHNPLASSRNVTLQSLVYQLDAALDSVETQRNGLVFVYDMTDSKFSNFDYELSAKILDLLKGSFPAKLKKVLIVLAPLWFKAPFKILRLFLKEKLQERVYTVDDIEILQHIAATSLPTHLGGVHTVDHMSWLQRCLLLQRVPDPAMQAFFDKAEPPNYITSKFAAHAANVAAMIGVNKTSHDANHHSHNAHTAPPSNPPSSPPPPSFRAPDTPPPAVPERFADEIPDILSLPPSWKDADPTESVFPSAIENMMTAGEQLQAACTLGKRGLVSEYMKIKSLAHPHSFVNSRLPINGGKNRYSDVLCSDYTRVILDTDSKDAGDYINANHVNSYRQKRGLHLLSGTSS</sequence>
<reference evidence="4" key="1">
    <citation type="submission" date="2020-06" db="EMBL/GenBank/DDBJ databases">
        <title>Draft genome of Bugula neritina, a colonial animal packing powerful symbionts and potential medicines.</title>
        <authorList>
            <person name="Rayko M."/>
        </authorList>
    </citation>
    <scope>NUCLEOTIDE SEQUENCE [LARGE SCALE GENOMIC DNA]</scope>
    <source>
        <strain evidence="4">Kwan_BN1</strain>
    </source>
</reference>
<keyword evidence="5" id="KW-1185">Reference proteome</keyword>
<dbReference type="CDD" id="cd00170">
    <property type="entry name" value="SEC14"/>
    <property type="match status" value="1"/>
</dbReference>
<dbReference type="PANTHER" id="PTHR10174">
    <property type="entry name" value="ALPHA-TOCOPHEROL TRANSFER PROTEIN-RELATED"/>
    <property type="match status" value="1"/>
</dbReference>
<dbReference type="PROSITE" id="PS50055">
    <property type="entry name" value="TYR_PHOSPHATASE_PTP"/>
    <property type="match status" value="1"/>
</dbReference>
<organism evidence="4 5">
    <name type="scientific">Bugula neritina</name>
    <name type="common">Brown bryozoan</name>
    <name type="synonym">Sertularia neritina</name>
    <dbReference type="NCBI Taxonomy" id="10212"/>
    <lineage>
        <taxon>Eukaryota</taxon>
        <taxon>Metazoa</taxon>
        <taxon>Spiralia</taxon>
        <taxon>Lophotrochozoa</taxon>
        <taxon>Bryozoa</taxon>
        <taxon>Gymnolaemata</taxon>
        <taxon>Cheilostomatida</taxon>
        <taxon>Flustrina</taxon>
        <taxon>Buguloidea</taxon>
        <taxon>Bugulidae</taxon>
        <taxon>Bugula</taxon>
    </lineage>
</organism>
<evidence type="ECO:0000313" key="5">
    <source>
        <dbReference type="Proteomes" id="UP000593567"/>
    </source>
</evidence>
<evidence type="ECO:0000259" key="3">
    <source>
        <dbReference type="PROSITE" id="PS50191"/>
    </source>
</evidence>
<evidence type="ECO:0000313" key="4">
    <source>
        <dbReference type="EMBL" id="KAF6022608.1"/>
    </source>
</evidence>
<dbReference type="Gene3D" id="3.40.525.10">
    <property type="entry name" value="CRAL-TRIO lipid binding domain"/>
    <property type="match status" value="1"/>
</dbReference>
<dbReference type="InterPro" id="IPR001251">
    <property type="entry name" value="CRAL-TRIO_dom"/>
</dbReference>
<name>A0A7J7JB54_BUGNE</name>
<dbReference type="Pfam" id="PF00102">
    <property type="entry name" value="Y_phosphatase"/>
    <property type="match status" value="1"/>
</dbReference>
<dbReference type="InterPro" id="IPR036865">
    <property type="entry name" value="CRAL-TRIO_dom_sf"/>
</dbReference>
<accession>A0A7J7JB54</accession>
<dbReference type="Pfam" id="PF00650">
    <property type="entry name" value="CRAL_TRIO"/>
    <property type="match status" value="1"/>
</dbReference>
<feature type="domain" description="CRAL-TRIO" evidence="3">
    <location>
        <begin position="74"/>
        <end position="233"/>
    </location>
</feature>
<comment type="caution">
    <text evidence="4">The sequence shown here is derived from an EMBL/GenBank/DDBJ whole genome shotgun (WGS) entry which is preliminary data.</text>
</comment>
<dbReference type="GO" id="GO:0004725">
    <property type="term" value="F:protein tyrosine phosphatase activity"/>
    <property type="evidence" value="ECO:0007669"/>
    <property type="project" value="InterPro"/>
</dbReference>
<dbReference type="Gene3D" id="3.90.190.10">
    <property type="entry name" value="Protein tyrosine phosphatase superfamily"/>
    <property type="match status" value="1"/>
</dbReference>
<gene>
    <name evidence="4" type="ORF">EB796_019093</name>
</gene>
<dbReference type="SUPFAM" id="SSF52087">
    <property type="entry name" value="CRAL/TRIO domain"/>
    <property type="match status" value="1"/>
</dbReference>
<evidence type="ECO:0000259" key="2">
    <source>
        <dbReference type="PROSITE" id="PS50055"/>
    </source>
</evidence>
<dbReference type="InterPro" id="IPR029021">
    <property type="entry name" value="Prot-tyrosine_phosphatase-like"/>
</dbReference>
<dbReference type="EMBL" id="VXIV02002829">
    <property type="protein sequence ID" value="KAF6022608.1"/>
    <property type="molecule type" value="Genomic_DNA"/>
</dbReference>
<feature type="compositionally biased region" description="Pro residues" evidence="1">
    <location>
        <begin position="300"/>
        <end position="322"/>
    </location>
</feature>
<dbReference type="OrthoDB" id="10051650at2759"/>
<dbReference type="GO" id="GO:1902936">
    <property type="term" value="F:phosphatidylinositol bisphosphate binding"/>
    <property type="evidence" value="ECO:0007669"/>
    <property type="project" value="TreeGrafter"/>
</dbReference>
<protein>
    <submittedName>
        <fullName evidence="4">Uncharacterized protein</fullName>
    </submittedName>
</protein>